<dbReference type="EMBL" id="UINC01005075">
    <property type="protein sequence ID" value="SVA18900.1"/>
    <property type="molecule type" value="Genomic_DNA"/>
</dbReference>
<gene>
    <name evidence="1" type="ORF">METZ01_LOCUS71754</name>
</gene>
<protein>
    <submittedName>
        <fullName evidence="1">Uncharacterized protein</fullName>
    </submittedName>
</protein>
<reference evidence="1" key="1">
    <citation type="submission" date="2018-05" db="EMBL/GenBank/DDBJ databases">
        <authorList>
            <person name="Lanie J.A."/>
            <person name="Ng W.-L."/>
            <person name="Kazmierczak K.M."/>
            <person name="Andrzejewski T.M."/>
            <person name="Davidsen T.M."/>
            <person name="Wayne K.J."/>
            <person name="Tettelin H."/>
            <person name="Glass J.I."/>
            <person name="Rusch D."/>
            <person name="Podicherti R."/>
            <person name="Tsui H.-C.T."/>
            <person name="Winkler M.E."/>
        </authorList>
    </citation>
    <scope>NUCLEOTIDE SEQUENCE</scope>
</reference>
<proteinExistence type="predicted"/>
<name>A0A381TS98_9ZZZZ</name>
<organism evidence="1">
    <name type="scientific">marine metagenome</name>
    <dbReference type="NCBI Taxonomy" id="408172"/>
    <lineage>
        <taxon>unclassified sequences</taxon>
        <taxon>metagenomes</taxon>
        <taxon>ecological metagenomes</taxon>
    </lineage>
</organism>
<accession>A0A381TS98</accession>
<evidence type="ECO:0000313" key="1">
    <source>
        <dbReference type="EMBL" id="SVA18900.1"/>
    </source>
</evidence>
<dbReference type="AlphaFoldDB" id="A0A381TS98"/>
<sequence length="73" mass="7659">MTEMGVAATANEINRAAITTVTTIGAAKGDVLLTPKCNTSSAAVTRLDPNLYQVAEHDRFSGGLAYALKMLCE</sequence>